<evidence type="ECO:0000256" key="5">
    <source>
        <dbReference type="SAM" id="MobiDB-lite"/>
    </source>
</evidence>
<gene>
    <name evidence="9" type="ORF">GCM10017586_02310</name>
</gene>
<reference evidence="9" key="1">
    <citation type="journal article" date="2014" name="Int. J. Syst. Evol. Microbiol.">
        <title>Complete genome sequence of Corynebacterium casei LMG S-19264T (=DSM 44701T), isolated from a smear-ripened cheese.</title>
        <authorList>
            <consortium name="US DOE Joint Genome Institute (JGI-PGF)"/>
            <person name="Walter F."/>
            <person name="Albersmeier A."/>
            <person name="Kalinowski J."/>
            <person name="Ruckert C."/>
        </authorList>
    </citation>
    <scope>NUCLEOTIDE SEQUENCE</scope>
    <source>
        <strain evidence="9">VKM Ac-1447</strain>
    </source>
</reference>
<keyword evidence="9" id="KW-0131">Cell cycle</keyword>
<dbReference type="PROSITE" id="PS50006">
    <property type="entry name" value="FHA_DOMAIN"/>
    <property type="match status" value="1"/>
</dbReference>
<dbReference type="PANTHER" id="PTHR22683">
    <property type="entry name" value="SPORULATION PROTEIN RELATED"/>
    <property type="match status" value="1"/>
</dbReference>
<dbReference type="SUPFAM" id="SSF49879">
    <property type="entry name" value="SMAD/FHA domain"/>
    <property type="match status" value="1"/>
</dbReference>
<organism evidence="9 10">
    <name type="scientific">Microbacterium imperiale</name>
    <dbReference type="NCBI Taxonomy" id="33884"/>
    <lineage>
        <taxon>Bacteria</taxon>
        <taxon>Bacillati</taxon>
        <taxon>Actinomycetota</taxon>
        <taxon>Actinomycetes</taxon>
        <taxon>Micrococcales</taxon>
        <taxon>Microbacteriaceae</taxon>
        <taxon>Microbacterium</taxon>
    </lineage>
</organism>
<dbReference type="EMBL" id="BSEO01000001">
    <property type="protein sequence ID" value="GLJ78549.1"/>
    <property type="molecule type" value="Genomic_DNA"/>
</dbReference>
<feature type="binding site" evidence="4">
    <location>
        <begin position="1011"/>
        <end position="1018"/>
    </location>
    <ligand>
        <name>ATP</name>
        <dbReference type="ChEBI" id="CHEBI:30616"/>
    </ligand>
</feature>
<reference evidence="9" key="2">
    <citation type="submission" date="2023-01" db="EMBL/GenBank/DDBJ databases">
        <authorList>
            <person name="Sun Q."/>
            <person name="Evtushenko L."/>
        </authorList>
    </citation>
    <scope>NUCLEOTIDE SEQUENCE</scope>
    <source>
        <strain evidence="9">VKM Ac-1447</strain>
    </source>
</reference>
<keyword evidence="6" id="KW-0472">Membrane</keyword>
<feature type="domain" description="FtsK" evidence="8">
    <location>
        <begin position="673"/>
        <end position="861"/>
    </location>
</feature>
<evidence type="ECO:0000256" key="6">
    <source>
        <dbReference type="SAM" id="Phobius"/>
    </source>
</evidence>
<dbReference type="SUPFAM" id="SSF52540">
    <property type="entry name" value="P-loop containing nucleoside triphosphate hydrolases"/>
    <property type="match status" value="2"/>
</dbReference>
<keyword evidence="10" id="KW-1185">Reference proteome</keyword>
<dbReference type="CDD" id="cd00060">
    <property type="entry name" value="FHA"/>
    <property type="match status" value="1"/>
</dbReference>
<evidence type="ECO:0000256" key="1">
    <source>
        <dbReference type="ARBA" id="ARBA00022553"/>
    </source>
</evidence>
<dbReference type="GO" id="GO:0051301">
    <property type="term" value="P:cell division"/>
    <property type="evidence" value="ECO:0007669"/>
    <property type="project" value="UniProtKB-KW"/>
</dbReference>
<feature type="compositionally biased region" description="Polar residues" evidence="5">
    <location>
        <begin position="487"/>
        <end position="498"/>
    </location>
</feature>
<dbReference type="Gene3D" id="2.60.200.20">
    <property type="match status" value="1"/>
</dbReference>
<dbReference type="RefSeq" id="WP_210005664.1">
    <property type="nucleotide sequence ID" value="NZ_BSEO01000001.1"/>
</dbReference>
<feature type="transmembrane region" description="Helical" evidence="6">
    <location>
        <begin position="253"/>
        <end position="273"/>
    </location>
</feature>
<evidence type="ECO:0000259" key="8">
    <source>
        <dbReference type="PROSITE" id="PS50901"/>
    </source>
</evidence>
<keyword evidence="6" id="KW-0812">Transmembrane</keyword>
<feature type="binding site" evidence="4">
    <location>
        <begin position="691"/>
        <end position="698"/>
    </location>
    <ligand>
        <name>ATP</name>
        <dbReference type="ChEBI" id="CHEBI:30616"/>
    </ligand>
</feature>
<feature type="transmembrane region" description="Helical" evidence="6">
    <location>
        <begin position="229"/>
        <end position="247"/>
    </location>
</feature>
<dbReference type="InterPro" id="IPR002543">
    <property type="entry name" value="FtsK_dom"/>
</dbReference>
<keyword evidence="1" id="KW-0597">Phosphoprotein</keyword>
<evidence type="ECO:0000256" key="2">
    <source>
        <dbReference type="ARBA" id="ARBA00022741"/>
    </source>
</evidence>
<evidence type="ECO:0000259" key="7">
    <source>
        <dbReference type="PROSITE" id="PS50006"/>
    </source>
</evidence>
<dbReference type="Pfam" id="PF16697">
    <property type="entry name" value="Yop-YscD_cpl"/>
    <property type="match status" value="1"/>
</dbReference>
<evidence type="ECO:0000313" key="10">
    <source>
        <dbReference type="Proteomes" id="UP001142317"/>
    </source>
</evidence>
<dbReference type="InterPro" id="IPR032030">
    <property type="entry name" value="YscD_cytoplasmic_dom"/>
</dbReference>
<dbReference type="PANTHER" id="PTHR22683:SF1">
    <property type="entry name" value="TYPE VII SECRETION SYSTEM PROTEIN ESSC"/>
    <property type="match status" value="1"/>
</dbReference>
<sequence length="1459" mass="155143">MRLKLIVRDQQGDRDVVVTCDATATVGDVAAALAGQTDTQRRTQPLTLWAHAPGAPDAQTLNPLLSLHDSGLRSGTSVALVEPLTAPPSEADARAVLAVTEGPDEGLTVRLGSGVSFVGRDRAAHVRLHDPLVSRRHASVTVSGRSVVVSDLNSANGVEVDGERVDRAVLLHRSQVRIGSTRFRVDPVATASSAERTREFSRSPRVVEPWRPPEFEAPTLPSVGERPPLPWIGIAAPIIAGAALFAITQNPLMLLFIALSPILMLGMWVDQVFRRRKQKKEQSARFRTGLESLETDLSEQAAAEHAARLAESPSVSDIAEAISTRSPLIWTRVPEHGAFLSVRFGRGTLPSRASVTMPSRDLGATDEWNELKRVVDRFANLEDVPVAERFRDAGAIGVAGPDQFAGDAARALLLQIAGLHSPADVAVCAFAAGEAAAEWSWVKWLPHTDGPHNPLPTPLAADLPASTRLLSDLEELIQQRTLARGGTSQVRSHISTETPGAPGLWEPVEREPLTPAVVVFIAGDPAVDRGRLVQVAHDGPDVGVYTVWLAGDVSHLPVVCRTYIATRSAQATVSFVRHGAEVALTHIELVDPPQAERVARALAPLEDDGAPVLDESDLPSAVSLVELFDDDIAGDPQAVAGRWDKNDSLMARWIPGVPREAGGLGALVGQGATTPLRIDLRRDGPHALVGGTTGSGKSEFLQTWILGMAVEHAPDRLTFLLVDYKGGSAFGDCVTLPHTVGLVTDLTPHLVKRALTSLRSELKRREEILAAKGAKDLVTLEERGDHDAPPSLVIVIDEFAALVTEVPEFVDGVIDIAQRGRSLGLHLVMATQRPAGVIKESLRANTNLRVALRVADEADSQDVLGIDRAAHFDPATPGRAAAKLGAGRVIDFQTAYVGGRADHRDAAEVEIRDLPFAPAAAWPRPATAAAPTSGERDIERLATSIGAASTQLRIATPRRPWLDALPDAVDLADLRASGDGLAIGMQDEPEHQTQTPFVVDLDAVGNLVVFGTGGVGKTTLLRTLTIAASVGRTPAWVYAIESVGGALSSLSVLPNVGAVIALSDAERVTRLLAQLQDWVNERSRLFAAANAATLSAYNSTVARPLPRIIVLVDGMAAFRSEYEFRDAGRLFDGFTGLLTNGRQVGIHFVLTADRQAAIPQSILTSLQERIVLRLASDVEYDLMGVPRDALADAPAGRGYARGREVQIATPGGTADLAAHTQALTDLAEEITATATPVRRLDETIPWSSLPATVDGSPTLGVADDTLEPVGITDGLFVVSGPFQSGRTTAMRTIIHAVTAASPTQATYLLSARPGELAHAAAWTASGMDIDDVDDLASRLATDLQSGALRDALIVIESSSEFEATAAEGTIARLLKTARRAPGIRVVVETDTVTAGSAWQIFTELKTARGGIVLQPEETDGAGIFRVPFPRSTRAEFPVGRGFLVTSGRVRRVHVALPPR</sequence>
<keyword evidence="9" id="KW-0132">Cell division</keyword>
<accession>A0A9W6HEF6</accession>
<dbReference type="SMART" id="SM00240">
    <property type="entry name" value="FHA"/>
    <property type="match status" value="1"/>
</dbReference>
<keyword evidence="2 4" id="KW-0547">Nucleotide-binding</keyword>
<dbReference type="InterPro" id="IPR027417">
    <property type="entry name" value="P-loop_NTPase"/>
</dbReference>
<dbReference type="InterPro" id="IPR000253">
    <property type="entry name" value="FHA_dom"/>
</dbReference>
<feature type="domain" description="FHA" evidence="7">
    <location>
        <begin position="116"/>
        <end position="165"/>
    </location>
</feature>
<dbReference type="CDD" id="cd01127">
    <property type="entry name" value="TrwB_TraG_TraD_VirD4"/>
    <property type="match status" value="1"/>
</dbReference>
<proteinExistence type="predicted"/>
<dbReference type="PROSITE" id="PS50901">
    <property type="entry name" value="FTSK"/>
    <property type="match status" value="2"/>
</dbReference>
<feature type="domain" description="FtsK" evidence="8">
    <location>
        <begin position="994"/>
        <end position="1181"/>
    </location>
</feature>
<protein>
    <submittedName>
        <fullName evidence="9">Cell division protein FtsK</fullName>
    </submittedName>
</protein>
<dbReference type="GO" id="GO:0003677">
    <property type="term" value="F:DNA binding"/>
    <property type="evidence" value="ECO:0007669"/>
    <property type="project" value="InterPro"/>
</dbReference>
<dbReference type="InterPro" id="IPR003593">
    <property type="entry name" value="AAA+_ATPase"/>
</dbReference>
<dbReference type="Gene3D" id="3.40.50.300">
    <property type="entry name" value="P-loop containing nucleotide triphosphate hydrolases"/>
    <property type="match status" value="4"/>
</dbReference>
<dbReference type="Proteomes" id="UP001142317">
    <property type="component" value="Unassembled WGS sequence"/>
</dbReference>
<comment type="caution">
    <text evidence="9">The sequence shown here is derived from an EMBL/GenBank/DDBJ whole genome shotgun (WGS) entry which is preliminary data.</text>
</comment>
<evidence type="ECO:0000256" key="3">
    <source>
        <dbReference type="ARBA" id="ARBA00022840"/>
    </source>
</evidence>
<feature type="region of interest" description="Disordered" evidence="5">
    <location>
        <begin position="487"/>
        <end position="507"/>
    </location>
</feature>
<keyword evidence="3 4" id="KW-0067">ATP-binding</keyword>
<dbReference type="GO" id="GO:0005524">
    <property type="term" value="F:ATP binding"/>
    <property type="evidence" value="ECO:0007669"/>
    <property type="project" value="UniProtKB-UniRule"/>
</dbReference>
<dbReference type="InterPro" id="IPR008984">
    <property type="entry name" value="SMAD_FHA_dom_sf"/>
</dbReference>
<dbReference type="Pfam" id="PF01580">
    <property type="entry name" value="FtsK_SpoIIIE"/>
    <property type="match status" value="2"/>
</dbReference>
<dbReference type="InterPro" id="IPR050206">
    <property type="entry name" value="FtsK/SpoIIIE/SftA"/>
</dbReference>
<evidence type="ECO:0000313" key="9">
    <source>
        <dbReference type="EMBL" id="GLJ78549.1"/>
    </source>
</evidence>
<keyword evidence="6" id="KW-1133">Transmembrane helix</keyword>
<name>A0A9W6HEF6_9MICO</name>
<evidence type="ECO:0000256" key="4">
    <source>
        <dbReference type="PROSITE-ProRule" id="PRU00289"/>
    </source>
</evidence>
<dbReference type="SMART" id="SM00382">
    <property type="entry name" value="AAA"/>
    <property type="match status" value="2"/>
</dbReference>